<dbReference type="PANTHER" id="PTHR36166:SF1">
    <property type="entry name" value="SRPBCC DOMAIN-CONTAINING PROTEIN"/>
    <property type="match status" value="1"/>
</dbReference>
<dbReference type="STRING" id="1095630.A0A2J6T2Y4"/>
<dbReference type="RefSeq" id="XP_024734280.1">
    <property type="nucleotide sequence ID" value="XM_024880806.1"/>
</dbReference>
<keyword evidence="2" id="KW-1185">Reference proteome</keyword>
<dbReference type="Gene3D" id="3.30.530.20">
    <property type="match status" value="1"/>
</dbReference>
<reference evidence="1 2" key="1">
    <citation type="submission" date="2016-04" db="EMBL/GenBank/DDBJ databases">
        <title>A degradative enzymes factory behind the ericoid mycorrhizal symbiosis.</title>
        <authorList>
            <consortium name="DOE Joint Genome Institute"/>
            <person name="Martino E."/>
            <person name="Morin E."/>
            <person name="Grelet G."/>
            <person name="Kuo A."/>
            <person name="Kohler A."/>
            <person name="Daghino S."/>
            <person name="Barry K."/>
            <person name="Choi C."/>
            <person name="Cichocki N."/>
            <person name="Clum A."/>
            <person name="Copeland A."/>
            <person name="Hainaut M."/>
            <person name="Haridas S."/>
            <person name="Labutti K."/>
            <person name="Lindquist E."/>
            <person name="Lipzen A."/>
            <person name="Khouja H.-R."/>
            <person name="Murat C."/>
            <person name="Ohm R."/>
            <person name="Olson A."/>
            <person name="Spatafora J."/>
            <person name="Veneault-Fourrey C."/>
            <person name="Henrissat B."/>
            <person name="Grigoriev I."/>
            <person name="Martin F."/>
            <person name="Perotto S."/>
        </authorList>
    </citation>
    <scope>NUCLEOTIDE SEQUENCE [LARGE SCALE GENOMIC DNA]</scope>
    <source>
        <strain evidence="1 2">E</strain>
    </source>
</reference>
<dbReference type="InParanoid" id="A0A2J6T2Y4"/>
<organism evidence="1 2">
    <name type="scientific">Hyaloscypha bicolor E</name>
    <dbReference type="NCBI Taxonomy" id="1095630"/>
    <lineage>
        <taxon>Eukaryota</taxon>
        <taxon>Fungi</taxon>
        <taxon>Dikarya</taxon>
        <taxon>Ascomycota</taxon>
        <taxon>Pezizomycotina</taxon>
        <taxon>Leotiomycetes</taxon>
        <taxon>Helotiales</taxon>
        <taxon>Hyaloscyphaceae</taxon>
        <taxon>Hyaloscypha</taxon>
        <taxon>Hyaloscypha bicolor</taxon>
    </lineage>
</organism>
<dbReference type="EMBL" id="KZ613847">
    <property type="protein sequence ID" value="PMD57376.1"/>
    <property type="molecule type" value="Genomic_DNA"/>
</dbReference>
<dbReference type="InterPro" id="IPR023393">
    <property type="entry name" value="START-like_dom_sf"/>
</dbReference>
<protein>
    <recommendedName>
        <fullName evidence="3">Polyketide cyclase/dehydrase</fullName>
    </recommendedName>
</protein>
<dbReference type="OrthoDB" id="509124at2759"/>
<dbReference type="InterPro" id="IPR019587">
    <property type="entry name" value="Polyketide_cyclase/dehydratase"/>
</dbReference>
<gene>
    <name evidence="1" type="ORF">K444DRAFT_615834</name>
</gene>
<dbReference type="PANTHER" id="PTHR36166">
    <property type="entry name" value="CHROMOSOME 9, WHOLE GENOME SHOTGUN SEQUENCE"/>
    <property type="match status" value="1"/>
</dbReference>
<dbReference type="SUPFAM" id="SSF55961">
    <property type="entry name" value="Bet v1-like"/>
    <property type="match status" value="1"/>
</dbReference>
<sequence length="157" mass="18007">MVQTLHSQIEISHPPLEVKRLFLDFSSIPQFHAGFTVRAMDASKPNPQPGDRLEINSNGTVLRPIVLENTTEHFYWQGNFHGLIKGTHMWRFLPSEEEGNRGGTTFVQAEDFEGVLSLLFSKWWPKWLGGMRGSIERDFERFNGDFKSWGEGGRDRG</sequence>
<dbReference type="GeneID" id="36588883"/>
<proteinExistence type="predicted"/>
<name>A0A2J6T2Y4_9HELO</name>
<evidence type="ECO:0000313" key="1">
    <source>
        <dbReference type="EMBL" id="PMD57376.1"/>
    </source>
</evidence>
<dbReference type="Proteomes" id="UP000235371">
    <property type="component" value="Unassembled WGS sequence"/>
</dbReference>
<dbReference type="AlphaFoldDB" id="A0A2J6T2Y4"/>
<dbReference type="Pfam" id="PF10604">
    <property type="entry name" value="Polyketide_cyc2"/>
    <property type="match status" value="1"/>
</dbReference>
<evidence type="ECO:0008006" key="3">
    <source>
        <dbReference type="Google" id="ProtNLM"/>
    </source>
</evidence>
<accession>A0A2J6T2Y4</accession>
<evidence type="ECO:0000313" key="2">
    <source>
        <dbReference type="Proteomes" id="UP000235371"/>
    </source>
</evidence>